<gene>
    <name evidence="1" type="ORF">KK1_024814</name>
</gene>
<dbReference type="AlphaFoldDB" id="A0A151SEM8"/>
<reference evidence="1" key="1">
    <citation type="journal article" date="2012" name="Nat. Biotechnol.">
        <title>Draft genome sequence of pigeonpea (Cajanus cajan), an orphan legume crop of resource-poor farmers.</title>
        <authorList>
            <person name="Varshney R.K."/>
            <person name="Chen W."/>
            <person name="Li Y."/>
            <person name="Bharti A.K."/>
            <person name="Saxena R.K."/>
            <person name="Schlueter J.A."/>
            <person name="Donoghue M.T."/>
            <person name="Azam S."/>
            <person name="Fan G."/>
            <person name="Whaley A.M."/>
            <person name="Farmer A.D."/>
            <person name="Sheridan J."/>
            <person name="Iwata A."/>
            <person name="Tuteja R."/>
            <person name="Penmetsa R.V."/>
            <person name="Wu W."/>
            <person name="Upadhyaya H.D."/>
            <person name="Yang S.P."/>
            <person name="Shah T."/>
            <person name="Saxena K.B."/>
            <person name="Michael T."/>
            <person name="McCombie W.R."/>
            <person name="Yang B."/>
            <person name="Zhang G."/>
            <person name="Yang H."/>
            <person name="Wang J."/>
            <person name="Spillane C."/>
            <person name="Cook D.R."/>
            <person name="May G.D."/>
            <person name="Xu X."/>
            <person name="Jackson S.A."/>
        </authorList>
    </citation>
    <scope>NUCLEOTIDE SEQUENCE [LARGE SCALE GENOMIC DNA]</scope>
</reference>
<evidence type="ECO:0000313" key="2">
    <source>
        <dbReference type="Proteomes" id="UP000075243"/>
    </source>
</evidence>
<dbReference type="EMBL" id="KQ483415">
    <property type="protein sequence ID" value="KYP53188.1"/>
    <property type="molecule type" value="Genomic_DNA"/>
</dbReference>
<sequence>MYLTIFISDIINAVNKLSQFMSHPWTTHLTTLHQILQYLKFTPGQGILFPTALDTKLTTFVDVDWG</sequence>
<protein>
    <recommendedName>
        <fullName evidence="3">Copia protein</fullName>
    </recommendedName>
</protein>
<proteinExistence type="predicted"/>
<dbReference type="Proteomes" id="UP000075243">
    <property type="component" value="Unassembled WGS sequence"/>
</dbReference>
<evidence type="ECO:0000313" key="1">
    <source>
        <dbReference type="EMBL" id="KYP53188.1"/>
    </source>
</evidence>
<evidence type="ECO:0008006" key="3">
    <source>
        <dbReference type="Google" id="ProtNLM"/>
    </source>
</evidence>
<dbReference type="Gramene" id="C.cajan_24140.t">
    <property type="protein sequence ID" value="C.cajan_24140.t.cds1"/>
    <property type="gene ID" value="C.cajan_24140"/>
</dbReference>
<dbReference type="PANTHER" id="PTHR11439">
    <property type="entry name" value="GAG-POL-RELATED RETROTRANSPOSON"/>
    <property type="match status" value="1"/>
</dbReference>
<dbReference type="PANTHER" id="PTHR11439:SF470">
    <property type="entry name" value="CYSTEINE-RICH RLK (RECEPTOR-LIKE PROTEIN KINASE) 8"/>
    <property type="match status" value="1"/>
</dbReference>
<keyword evidence="2" id="KW-1185">Reference proteome</keyword>
<accession>A0A151SEM8</accession>
<organism evidence="1 2">
    <name type="scientific">Cajanus cajan</name>
    <name type="common">Pigeon pea</name>
    <name type="synonym">Cajanus indicus</name>
    <dbReference type="NCBI Taxonomy" id="3821"/>
    <lineage>
        <taxon>Eukaryota</taxon>
        <taxon>Viridiplantae</taxon>
        <taxon>Streptophyta</taxon>
        <taxon>Embryophyta</taxon>
        <taxon>Tracheophyta</taxon>
        <taxon>Spermatophyta</taxon>
        <taxon>Magnoliopsida</taxon>
        <taxon>eudicotyledons</taxon>
        <taxon>Gunneridae</taxon>
        <taxon>Pentapetalae</taxon>
        <taxon>rosids</taxon>
        <taxon>fabids</taxon>
        <taxon>Fabales</taxon>
        <taxon>Fabaceae</taxon>
        <taxon>Papilionoideae</taxon>
        <taxon>50 kb inversion clade</taxon>
        <taxon>NPAAA clade</taxon>
        <taxon>indigoferoid/millettioid clade</taxon>
        <taxon>Phaseoleae</taxon>
        <taxon>Cajanus</taxon>
    </lineage>
</organism>
<name>A0A151SEM8_CAJCA</name>